<sequence length="61" mass="7104">MMPLRQIRRLTDAGGCVSVCLPGLTRFPFSRRITAVDCPSNHLCLYSLSRRRRISRRRRNS</sequence>
<evidence type="ECO:0000313" key="1">
    <source>
        <dbReference type="EMBL" id="KAI8560671.1"/>
    </source>
</evidence>
<dbReference type="Proteomes" id="UP001062846">
    <property type="component" value="Chromosome 4"/>
</dbReference>
<reference evidence="1" key="1">
    <citation type="submission" date="2022-02" db="EMBL/GenBank/DDBJ databases">
        <title>Plant Genome Project.</title>
        <authorList>
            <person name="Zhang R.-G."/>
        </authorList>
    </citation>
    <scope>NUCLEOTIDE SEQUENCE</scope>
    <source>
        <strain evidence="1">AT1</strain>
    </source>
</reference>
<keyword evidence="2" id="KW-1185">Reference proteome</keyword>
<comment type="caution">
    <text evidence="1">The sequence shown here is derived from an EMBL/GenBank/DDBJ whole genome shotgun (WGS) entry which is preliminary data.</text>
</comment>
<name>A0ACC0P698_RHOML</name>
<accession>A0ACC0P698</accession>
<dbReference type="EMBL" id="CM046391">
    <property type="protein sequence ID" value="KAI8560671.1"/>
    <property type="molecule type" value="Genomic_DNA"/>
</dbReference>
<organism evidence="1 2">
    <name type="scientific">Rhododendron molle</name>
    <name type="common">Chinese azalea</name>
    <name type="synonym">Azalea mollis</name>
    <dbReference type="NCBI Taxonomy" id="49168"/>
    <lineage>
        <taxon>Eukaryota</taxon>
        <taxon>Viridiplantae</taxon>
        <taxon>Streptophyta</taxon>
        <taxon>Embryophyta</taxon>
        <taxon>Tracheophyta</taxon>
        <taxon>Spermatophyta</taxon>
        <taxon>Magnoliopsida</taxon>
        <taxon>eudicotyledons</taxon>
        <taxon>Gunneridae</taxon>
        <taxon>Pentapetalae</taxon>
        <taxon>asterids</taxon>
        <taxon>Ericales</taxon>
        <taxon>Ericaceae</taxon>
        <taxon>Ericoideae</taxon>
        <taxon>Rhodoreae</taxon>
        <taxon>Rhododendron</taxon>
    </lineage>
</organism>
<proteinExistence type="predicted"/>
<gene>
    <name evidence="1" type="ORF">RHMOL_Rhmol04G0275400</name>
</gene>
<protein>
    <submittedName>
        <fullName evidence="1">Uncharacterized protein</fullName>
    </submittedName>
</protein>
<evidence type="ECO:0000313" key="2">
    <source>
        <dbReference type="Proteomes" id="UP001062846"/>
    </source>
</evidence>